<reference evidence="2 3" key="1">
    <citation type="submission" date="2014-11" db="EMBL/GenBank/DDBJ databases">
        <title>Comparative genomic analysis of Cryptosporidium hominis reveals occurrence of genetic recombination in virulent subtypes.</title>
        <authorList>
            <person name="Guo Y."/>
            <person name="Tang K."/>
            <person name="Frace M."/>
            <person name="Li N."/>
            <person name="Roellig D.M."/>
            <person name="Sammons S."/>
            <person name="Knipe K."/>
            <person name="Rowe L."/>
            <person name="Feng Y."/>
            <person name="Xiao L."/>
        </authorList>
    </citation>
    <scope>NUCLEOTIDE SEQUENCE [LARGE SCALE GENOMIC DNA]</scope>
    <source>
        <strain evidence="2">30976</strain>
    </source>
</reference>
<dbReference type="Proteomes" id="UP001429100">
    <property type="component" value="Unassembled WGS sequence"/>
</dbReference>
<name>A0A0S4TAP4_CRYHO</name>
<dbReference type="VEuPathDB" id="CryptoDB:Chro.10137"/>
<reference evidence="2 3" key="3">
    <citation type="submission" date="2017-10" db="EMBL/GenBank/DDBJ databases">
        <title>Consistent, comparative and evidence-based genome annotation and re-annotation for the closely-related species, Cryptosporidium parvum, C. hominis and C. tyzzeri.</title>
        <authorList>
            <person name="Baptista R.P."/>
            <person name="Li Y."/>
            <person name="Sateriale A."/>
            <person name="Striepen B."/>
            <person name="Kissinger J.C."/>
        </authorList>
    </citation>
    <scope>NUCLEOTIDE SEQUENCE [LARGE SCALE GENOMIC DNA]</scope>
    <source>
        <strain evidence="2">30976</strain>
    </source>
</reference>
<sequence>MCNNNFFCFESYPTNNRRCSCCCFDLRRGCSQQLMCANRRPIVQRYICRICIPRVNRMPALQNRNTCFECSACGQKAGTAPIQSQKPEVLDKCEHNQSCSYSQGSIQKNPTGGYRCGECCIVFCGR</sequence>
<organism evidence="1">
    <name type="scientific">Cryptosporidium hominis</name>
    <dbReference type="NCBI Taxonomy" id="237895"/>
    <lineage>
        <taxon>Eukaryota</taxon>
        <taxon>Sar</taxon>
        <taxon>Alveolata</taxon>
        <taxon>Apicomplexa</taxon>
        <taxon>Conoidasida</taxon>
        <taxon>Coccidia</taxon>
        <taxon>Eucoccidiorida</taxon>
        <taxon>Eimeriorina</taxon>
        <taxon>Cryptosporidiidae</taxon>
        <taxon>Cryptosporidium</taxon>
    </lineage>
</organism>
<keyword evidence="3" id="KW-1185">Reference proteome</keyword>
<evidence type="ECO:0000313" key="2">
    <source>
        <dbReference type="EMBL" id="PPS97231.1"/>
    </source>
</evidence>
<dbReference type="AlphaFoldDB" id="A0A0S4TAP4"/>
<accession>A0A0S4TAP4</accession>
<protein>
    <submittedName>
        <fullName evidence="1">Uncharacterized protein</fullName>
    </submittedName>
</protein>
<dbReference type="VEuPathDB" id="CryptoDB:CHUDEA1_1150"/>
<proteinExistence type="predicted"/>
<dbReference type="VEuPathDB" id="CryptoDB:GY17_00001120"/>
<reference evidence="1" key="2">
    <citation type="submission" date="2015-08" db="EMBL/GenBank/DDBJ databases">
        <authorList>
            <person name="Babu N.S."/>
            <person name="Beckwith C.J."/>
            <person name="Beseler K.G."/>
            <person name="Brison A."/>
            <person name="Carone J.V."/>
            <person name="Caskin T.P."/>
            <person name="Diamond M."/>
            <person name="Durham M.E."/>
            <person name="Foxe J.M."/>
            <person name="Go M."/>
            <person name="Henderson B.A."/>
            <person name="Jones I.B."/>
            <person name="McGettigan J.A."/>
            <person name="Micheletti S.J."/>
            <person name="Nasrallah M.E."/>
            <person name="Ortiz D."/>
            <person name="Piller C.R."/>
            <person name="Privatt S.R."/>
            <person name="Schneider S.L."/>
            <person name="Sharp S."/>
            <person name="Smith T.C."/>
            <person name="Stanton J.D."/>
            <person name="Ullery H.E."/>
            <person name="Wilson R.J."/>
            <person name="Serrano M.G."/>
            <person name="Buck G."/>
            <person name="Lee V."/>
            <person name="Wang Y."/>
            <person name="Carvalho R."/>
            <person name="Voegtly L."/>
            <person name="Shi R."/>
            <person name="Duckworth R."/>
            <person name="Johnson A."/>
            <person name="Loviza R."/>
            <person name="Walstead R."/>
            <person name="Shah Z."/>
            <person name="Kiflezghi M."/>
            <person name="Wade K."/>
            <person name="Ball S.L."/>
            <person name="Bradley K.W."/>
            <person name="Asai D.J."/>
            <person name="Bowman C.A."/>
            <person name="Russell D.A."/>
            <person name="Pope W.H."/>
            <person name="Jacobs-Sera D."/>
            <person name="Hendrix R.W."/>
            <person name="Hatfull G.F."/>
        </authorList>
    </citation>
    <scope>NUCLEOTIDE SEQUENCE [LARGE SCALE GENOMIC DNA]</scope>
</reference>
<evidence type="ECO:0000313" key="3">
    <source>
        <dbReference type="Proteomes" id="UP001429100"/>
    </source>
</evidence>
<evidence type="ECO:0000313" key="1">
    <source>
        <dbReference type="EMBL" id="CUV04058.1"/>
    </source>
</evidence>
<dbReference type="Proteomes" id="UP000199752">
    <property type="component" value="Chromosome 1"/>
</dbReference>
<dbReference type="OrthoDB" id="335744at2759"/>
<dbReference type="EMBL" id="JTAI01000044">
    <property type="protein sequence ID" value="PPS97231.1"/>
    <property type="molecule type" value="Genomic_DNA"/>
</dbReference>
<dbReference type="VEuPathDB" id="CryptoDB:ChTU502y2012_411g0240"/>
<dbReference type="EMBL" id="LN877947">
    <property type="protein sequence ID" value="CUV04058.1"/>
    <property type="molecule type" value="Genomic_DNA"/>
</dbReference>
<gene>
    <name evidence="1" type="ORF">CHUDEA1_1150</name>
    <name evidence="2" type="ORF">GY17_00001120</name>
</gene>